<keyword evidence="2" id="KW-0521">NADP</keyword>
<dbReference type="InterPro" id="IPR013328">
    <property type="entry name" value="6PGD_dom2"/>
</dbReference>
<sequence length="356" mass="38871">MKIAIYGAGSLGTIIGAYLTKAYGKKHVDLIANNDKHIGDLNSQGAHVNGSAEFRVPVSGKIPCELHANDYDLVLLLTKQPDNNKVLDEIKKVLKPDGTLVSLQNGVPEATIAEVIDQEQMVAGSVEFGGRMLKNNEAEINTLLPAFEKNAFQIGELNGKDTLRIRIIQHVLSFVGGTRISGNILGAKWANLLVSASFGGLSAAGNVTYGQVANDAIGLKGALHLISEGLQVGANEGINFANMGEYDPYDFALNGQYDEDMQLNCLRRAFTENRNLKSSMLYDLKRNRPTEVHDINGLIASKGRKHYIETPFNDLIIQIIDKAQDTNTIPDFADTKDRFADLMSKEFARKALPMIV</sequence>
<dbReference type="InterPro" id="IPR036291">
    <property type="entry name" value="NAD(P)-bd_dom_sf"/>
</dbReference>
<evidence type="ECO:0000313" key="6">
    <source>
        <dbReference type="EMBL" id="KID42255.1"/>
    </source>
</evidence>
<dbReference type="SUPFAM" id="SSF48179">
    <property type="entry name" value="6-phosphogluconate dehydrogenase C-terminal domain-like"/>
    <property type="match status" value="1"/>
</dbReference>
<dbReference type="GO" id="GO:0050661">
    <property type="term" value="F:NADP binding"/>
    <property type="evidence" value="ECO:0007669"/>
    <property type="project" value="TreeGrafter"/>
</dbReference>
<dbReference type="Gene3D" id="1.10.1040.10">
    <property type="entry name" value="N-(1-d-carboxylethyl)-l-norvaline Dehydrogenase, domain 2"/>
    <property type="match status" value="1"/>
</dbReference>
<evidence type="ECO:0000259" key="4">
    <source>
        <dbReference type="Pfam" id="PF02558"/>
    </source>
</evidence>
<dbReference type="InterPro" id="IPR013332">
    <property type="entry name" value="KPR_N"/>
</dbReference>
<evidence type="ECO:0000256" key="2">
    <source>
        <dbReference type="ARBA" id="ARBA00022857"/>
    </source>
</evidence>
<comment type="similarity">
    <text evidence="1">Belongs to the ketopantoate reductase family.</text>
</comment>
<evidence type="ECO:0000256" key="3">
    <source>
        <dbReference type="ARBA" id="ARBA00023002"/>
    </source>
</evidence>
<dbReference type="GO" id="GO:0005737">
    <property type="term" value="C:cytoplasm"/>
    <property type="evidence" value="ECO:0007669"/>
    <property type="project" value="TreeGrafter"/>
</dbReference>
<dbReference type="UniPathway" id="UPA00028">
    <property type="reaction ID" value="UER00004"/>
</dbReference>
<dbReference type="GeneID" id="74912887"/>
<evidence type="ECO:0000259" key="5">
    <source>
        <dbReference type="Pfam" id="PF08546"/>
    </source>
</evidence>
<dbReference type="PANTHER" id="PTHR43765:SF2">
    <property type="entry name" value="2-DEHYDROPANTOATE 2-REDUCTASE"/>
    <property type="match status" value="1"/>
</dbReference>
<dbReference type="GO" id="GO:0008677">
    <property type="term" value="F:2-dehydropantoate 2-reductase activity"/>
    <property type="evidence" value="ECO:0007669"/>
    <property type="project" value="UniProtKB-EC"/>
</dbReference>
<dbReference type="Proteomes" id="UP000031397">
    <property type="component" value="Unassembled WGS sequence"/>
</dbReference>
<dbReference type="RefSeq" id="WP_039143209.1">
    <property type="nucleotide sequence ID" value="NZ_JOJZ01000009.1"/>
</dbReference>
<feature type="domain" description="Ketopantoate reductase C-terminal" evidence="5">
    <location>
        <begin position="183"/>
        <end position="322"/>
    </location>
</feature>
<dbReference type="InterPro" id="IPR008927">
    <property type="entry name" value="6-PGluconate_DH-like_C_sf"/>
</dbReference>
<keyword evidence="3 6" id="KW-0560">Oxidoreductase</keyword>
<keyword evidence="7" id="KW-1185">Reference proteome</keyword>
<accession>A0A0C1LZF7</accession>
<proteinExistence type="inferred from homology"/>
<organism evidence="6 7">
    <name type="scientific">Fructilactobacillus fructivorans</name>
    <dbReference type="NCBI Taxonomy" id="1614"/>
    <lineage>
        <taxon>Bacteria</taxon>
        <taxon>Bacillati</taxon>
        <taxon>Bacillota</taxon>
        <taxon>Bacilli</taxon>
        <taxon>Lactobacillales</taxon>
        <taxon>Lactobacillaceae</taxon>
        <taxon>Fructilactobacillus</taxon>
    </lineage>
</organism>
<evidence type="ECO:0000256" key="1">
    <source>
        <dbReference type="ARBA" id="ARBA00007870"/>
    </source>
</evidence>
<dbReference type="InterPro" id="IPR013752">
    <property type="entry name" value="KPA_reductase"/>
</dbReference>
<dbReference type="EC" id="1.1.1.169" evidence="6"/>
<dbReference type="Pfam" id="PF08546">
    <property type="entry name" value="ApbA_C"/>
    <property type="match status" value="1"/>
</dbReference>
<dbReference type="InterPro" id="IPR050838">
    <property type="entry name" value="Ketopantoate_reductase"/>
</dbReference>
<gene>
    <name evidence="6" type="ORF">LfDm3_0184</name>
</gene>
<name>A0A0C1LZF7_9LACO</name>
<dbReference type="PANTHER" id="PTHR43765">
    <property type="entry name" value="2-DEHYDROPANTOATE 2-REDUCTASE-RELATED"/>
    <property type="match status" value="1"/>
</dbReference>
<reference evidence="6 7" key="1">
    <citation type="submission" date="2014-06" db="EMBL/GenBank/DDBJ databases">
        <title>Functional and comparative genomic analyses of the Drosophila gut microbiota identify candidate symbiosis factors.</title>
        <authorList>
            <person name="Newell P.D."/>
            <person name="Chaston J.M."/>
            <person name="Douglas A.E."/>
        </authorList>
    </citation>
    <scope>NUCLEOTIDE SEQUENCE [LARGE SCALE GENOMIC DNA]</scope>
    <source>
        <strain evidence="6 7">DmCS_002</strain>
    </source>
</reference>
<dbReference type="AlphaFoldDB" id="A0A0C1LZF7"/>
<feature type="domain" description="Ketopantoate reductase N-terminal" evidence="4">
    <location>
        <begin position="3"/>
        <end position="139"/>
    </location>
</feature>
<dbReference type="Pfam" id="PF02558">
    <property type="entry name" value="ApbA"/>
    <property type="match status" value="1"/>
</dbReference>
<dbReference type="GO" id="GO:0015940">
    <property type="term" value="P:pantothenate biosynthetic process"/>
    <property type="evidence" value="ECO:0007669"/>
    <property type="project" value="UniProtKB-UniPathway"/>
</dbReference>
<comment type="caution">
    <text evidence="6">The sequence shown here is derived from an EMBL/GenBank/DDBJ whole genome shotgun (WGS) entry which is preliminary data.</text>
</comment>
<dbReference type="OrthoDB" id="9800163at2"/>
<dbReference type="PATRIC" id="fig|1614.7.peg.174"/>
<dbReference type="SUPFAM" id="SSF51735">
    <property type="entry name" value="NAD(P)-binding Rossmann-fold domains"/>
    <property type="match status" value="1"/>
</dbReference>
<protein>
    <submittedName>
        <fullName evidence="6">2-dehydropantoate 2-reductase</fullName>
        <ecNumber evidence="6">1.1.1.169</ecNumber>
    </submittedName>
</protein>
<dbReference type="Gene3D" id="3.40.50.720">
    <property type="entry name" value="NAD(P)-binding Rossmann-like Domain"/>
    <property type="match status" value="1"/>
</dbReference>
<dbReference type="EMBL" id="JOJZ01000009">
    <property type="protein sequence ID" value="KID42255.1"/>
    <property type="molecule type" value="Genomic_DNA"/>
</dbReference>
<evidence type="ECO:0000313" key="7">
    <source>
        <dbReference type="Proteomes" id="UP000031397"/>
    </source>
</evidence>